<dbReference type="InterPro" id="IPR002861">
    <property type="entry name" value="Reeler_dom"/>
</dbReference>
<organism evidence="10">
    <name type="scientific">Clastoptera arizonana</name>
    <name type="common">Arizona spittle bug</name>
    <dbReference type="NCBI Taxonomy" id="38151"/>
    <lineage>
        <taxon>Eukaryota</taxon>
        <taxon>Metazoa</taxon>
        <taxon>Ecdysozoa</taxon>
        <taxon>Arthropoda</taxon>
        <taxon>Hexapoda</taxon>
        <taxon>Insecta</taxon>
        <taxon>Pterygota</taxon>
        <taxon>Neoptera</taxon>
        <taxon>Paraneoptera</taxon>
        <taxon>Hemiptera</taxon>
        <taxon>Auchenorrhyncha</taxon>
        <taxon>Cercopoidea</taxon>
        <taxon>Clastopteridae</taxon>
        <taxon>Clastoptera</taxon>
    </lineage>
</organism>
<dbReference type="PANTHER" id="PTHR45828">
    <property type="entry name" value="CYTOCHROME B561/FERRIC REDUCTASE TRANSMEMBRANE"/>
    <property type="match status" value="1"/>
</dbReference>
<comment type="similarity">
    <text evidence="2">Belongs to the insect defense protein family.</text>
</comment>
<dbReference type="Pfam" id="PF02014">
    <property type="entry name" value="Reeler"/>
    <property type="match status" value="1"/>
</dbReference>
<evidence type="ECO:0000256" key="1">
    <source>
        <dbReference type="ARBA" id="ARBA00004613"/>
    </source>
</evidence>
<keyword evidence="7" id="KW-0391">Immunity</keyword>
<dbReference type="CDD" id="cd08544">
    <property type="entry name" value="Reeler"/>
    <property type="match status" value="1"/>
</dbReference>
<dbReference type="InterPro" id="IPR051237">
    <property type="entry name" value="Ferric-chelate_Red/DefProt"/>
</dbReference>
<evidence type="ECO:0000256" key="2">
    <source>
        <dbReference type="ARBA" id="ARBA00008501"/>
    </source>
</evidence>
<dbReference type="GO" id="GO:0042742">
    <property type="term" value="P:defense response to bacterium"/>
    <property type="evidence" value="ECO:0007669"/>
    <property type="project" value="UniProtKB-KW"/>
</dbReference>
<dbReference type="GO" id="GO:0016020">
    <property type="term" value="C:membrane"/>
    <property type="evidence" value="ECO:0007669"/>
    <property type="project" value="TreeGrafter"/>
</dbReference>
<reference evidence="10" key="1">
    <citation type="submission" date="2015-12" db="EMBL/GenBank/DDBJ databases">
        <title>De novo transcriptome assembly of four potential Pierce s Disease insect vectors from Arizona vineyards.</title>
        <authorList>
            <person name="Tassone E.E."/>
        </authorList>
    </citation>
    <scope>NUCLEOTIDE SEQUENCE</scope>
</reference>
<evidence type="ECO:0000256" key="3">
    <source>
        <dbReference type="ARBA" id="ARBA00022525"/>
    </source>
</evidence>
<evidence type="ECO:0000256" key="7">
    <source>
        <dbReference type="ARBA" id="ARBA00022859"/>
    </source>
</evidence>
<keyword evidence="8" id="KW-0044">Antibiotic</keyword>
<dbReference type="InterPro" id="IPR042307">
    <property type="entry name" value="Reeler_sf"/>
</dbReference>
<keyword evidence="3" id="KW-0964">Secreted</keyword>
<dbReference type="EMBL" id="GEDC01021347">
    <property type="protein sequence ID" value="JAS15951.1"/>
    <property type="molecule type" value="Transcribed_RNA"/>
</dbReference>
<dbReference type="Gene3D" id="2.60.40.4060">
    <property type="entry name" value="Reeler domain"/>
    <property type="match status" value="1"/>
</dbReference>
<gene>
    <name evidence="10" type="ORF">g.23491</name>
</gene>
<protein>
    <recommendedName>
        <fullName evidence="9">Reelin domain-containing protein</fullName>
    </recommendedName>
</protein>
<dbReference type="PANTHER" id="PTHR45828:SF9">
    <property type="entry name" value="CELL WALL INTEGRITY AND STRESS RESPONSE COMPONENT 4-LIKE-RELATED"/>
    <property type="match status" value="1"/>
</dbReference>
<keyword evidence="5" id="KW-0399">Innate immunity</keyword>
<evidence type="ECO:0000256" key="6">
    <source>
        <dbReference type="ARBA" id="ARBA00022729"/>
    </source>
</evidence>
<dbReference type="PROSITE" id="PS51019">
    <property type="entry name" value="REELIN"/>
    <property type="match status" value="1"/>
</dbReference>
<evidence type="ECO:0000259" key="9">
    <source>
        <dbReference type="PROSITE" id="PS51019"/>
    </source>
</evidence>
<dbReference type="AlphaFoldDB" id="A0A1B6CRD1"/>
<keyword evidence="4" id="KW-0929">Antimicrobial</keyword>
<proteinExistence type="inferred from homology"/>
<accession>A0A1B6CRD1</accession>
<name>A0A1B6CRD1_9HEMI</name>
<evidence type="ECO:0000256" key="5">
    <source>
        <dbReference type="ARBA" id="ARBA00022588"/>
    </source>
</evidence>
<evidence type="ECO:0000256" key="4">
    <source>
        <dbReference type="ARBA" id="ARBA00022529"/>
    </source>
</evidence>
<comment type="subcellular location">
    <subcellularLocation>
        <location evidence="1">Secreted</location>
    </subcellularLocation>
</comment>
<evidence type="ECO:0000256" key="8">
    <source>
        <dbReference type="ARBA" id="ARBA00023022"/>
    </source>
</evidence>
<dbReference type="GO" id="GO:0045087">
    <property type="term" value="P:innate immune response"/>
    <property type="evidence" value="ECO:0007669"/>
    <property type="project" value="UniProtKB-KW"/>
</dbReference>
<dbReference type="GO" id="GO:0005576">
    <property type="term" value="C:extracellular region"/>
    <property type="evidence" value="ECO:0007669"/>
    <property type="project" value="UniProtKB-SubCell"/>
</dbReference>
<sequence length="182" mass="20775">MEIFHKYTTLAYLILFIPIHNIDSYKRNNAKKTFIKKPTRVEICNSLNPVFGISGQNRTFPYDLIINPQNPYIGDKVTLTIKGTNSKDKLGGFLVQVRPDFNIPFGKFSPADNPKDAKIINCVSQLTTITHGKFNHRDLVSLTWTPPPTYTGPAVFFVTIIKARKVIWVAIKSEPFWYLKSK</sequence>
<keyword evidence="6" id="KW-0732">Signal</keyword>
<evidence type="ECO:0000313" key="10">
    <source>
        <dbReference type="EMBL" id="JAS15951.1"/>
    </source>
</evidence>
<feature type="domain" description="Reelin" evidence="9">
    <location>
        <begin position="20"/>
        <end position="182"/>
    </location>
</feature>